<keyword evidence="1" id="KW-0812">Transmembrane</keyword>
<sequence>MSPAAASASSTSRSWSPKQYLLVALAGTLVAAVIVVAVSAVLSPAAISFSVVNATHVYTREPRGMLLSFTILAVNPGWRAGVNYTSFGVDLVYTSSNRSEWGTTERVLPSTYSSMTRKGTQLPIEQRPRNSTYIMALLFIGDDDWTKYMANGKEKTTPMSVQVRATVRFLVWRVKTRSYHIAVLCHLNLTLFTNAVVSYDNNHTAPCVDAGLISSHPSD</sequence>
<name>A0A0E0L749_ORYPU</name>
<keyword evidence="1" id="KW-1133">Transmembrane helix</keyword>
<dbReference type="HOGENOM" id="CLU_097698_1_0_1"/>
<protein>
    <recommendedName>
        <fullName evidence="4">Late embryogenesis abundant protein LEA-2 subgroup domain-containing protein</fullName>
    </recommendedName>
</protein>
<dbReference type="PANTHER" id="PTHR36480:SF9">
    <property type="entry name" value="OS06G0121700 PROTEIN"/>
    <property type="match status" value="1"/>
</dbReference>
<dbReference type="EnsemblPlants" id="OPUNC06G01150.1">
    <property type="protein sequence ID" value="OPUNC06G01150.1"/>
    <property type="gene ID" value="OPUNC06G01150"/>
</dbReference>
<dbReference type="Proteomes" id="UP000026962">
    <property type="component" value="Chromosome 6"/>
</dbReference>
<organism evidence="2">
    <name type="scientific">Oryza punctata</name>
    <name type="common">Red rice</name>
    <dbReference type="NCBI Taxonomy" id="4537"/>
    <lineage>
        <taxon>Eukaryota</taxon>
        <taxon>Viridiplantae</taxon>
        <taxon>Streptophyta</taxon>
        <taxon>Embryophyta</taxon>
        <taxon>Tracheophyta</taxon>
        <taxon>Spermatophyta</taxon>
        <taxon>Magnoliopsida</taxon>
        <taxon>Liliopsida</taxon>
        <taxon>Poales</taxon>
        <taxon>Poaceae</taxon>
        <taxon>BOP clade</taxon>
        <taxon>Oryzoideae</taxon>
        <taxon>Oryzeae</taxon>
        <taxon>Oryzinae</taxon>
        <taxon>Oryza</taxon>
    </lineage>
</organism>
<keyword evidence="1" id="KW-0472">Membrane</keyword>
<evidence type="ECO:0000313" key="2">
    <source>
        <dbReference type="EnsemblPlants" id="OPUNC06G01150.1"/>
    </source>
</evidence>
<dbReference type="PANTHER" id="PTHR36480">
    <property type="entry name" value="OS06G0118900 PROTEIN-RELATED"/>
    <property type="match status" value="1"/>
</dbReference>
<evidence type="ECO:0000256" key="1">
    <source>
        <dbReference type="SAM" id="Phobius"/>
    </source>
</evidence>
<dbReference type="Gramene" id="OPUNC06G01150.1">
    <property type="protein sequence ID" value="OPUNC06G01150.1"/>
    <property type="gene ID" value="OPUNC06G01150"/>
</dbReference>
<evidence type="ECO:0000313" key="3">
    <source>
        <dbReference type="Proteomes" id="UP000026962"/>
    </source>
</evidence>
<feature type="transmembrane region" description="Helical" evidence="1">
    <location>
        <begin position="20"/>
        <end position="42"/>
    </location>
</feature>
<reference evidence="2" key="1">
    <citation type="submission" date="2015-04" db="UniProtKB">
        <authorList>
            <consortium name="EnsemblPlants"/>
        </authorList>
    </citation>
    <scope>IDENTIFICATION</scope>
</reference>
<keyword evidence="3" id="KW-1185">Reference proteome</keyword>
<reference evidence="2" key="2">
    <citation type="submission" date="2018-05" db="EMBL/GenBank/DDBJ databases">
        <title>OpunRS2 (Oryza punctata Reference Sequence Version 2).</title>
        <authorList>
            <person name="Zhang J."/>
            <person name="Kudrna D."/>
            <person name="Lee S."/>
            <person name="Talag J."/>
            <person name="Welchert J."/>
            <person name="Wing R.A."/>
        </authorList>
    </citation>
    <scope>NUCLEOTIDE SEQUENCE [LARGE SCALE GENOMIC DNA]</scope>
</reference>
<evidence type="ECO:0008006" key="4">
    <source>
        <dbReference type="Google" id="ProtNLM"/>
    </source>
</evidence>
<proteinExistence type="predicted"/>
<accession>A0A0E0L749</accession>
<dbReference type="AlphaFoldDB" id="A0A0E0L749"/>